<dbReference type="InterPro" id="IPR005900">
    <property type="entry name" value="6-phosphogluconolactonase_DevB"/>
</dbReference>
<dbReference type="NCBIfam" id="TIGR01198">
    <property type="entry name" value="pgl"/>
    <property type="match status" value="1"/>
</dbReference>
<evidence type="ECO:0000256" key="1">
    <source>
        <dbReference type="ARBA" id="ARBA00000832"/>
    </source>
</evidence>
<dbReference type="AlphaFoldDB" id="A0A1G6NMZ8"/>
<evidence type="ECO:0000313" key="10">
    <source>
        <dbReference type="Proteomes" id="UP000199322"/>
    </source>
</evidence>
<reference evidence="9 10" key="1">
    <citation type="submission" date="2016-10" db="EMBL/GenBank/DDBJ databases">
        <authorList>
            <person name="de Groot N.N."/>
        </authorList>
    </citation>
    <scope>NUCLEOTIDE SEQUENCE [LARGE SCALE GENOMIC DNA]</scope>
    <source>
        <strain evidence="9 10">WG14</strain>
    </source>
</reference>
<accession>A0A1G6NMZ8</accession>
<dbReference type="Gene3D" id="3.40.50.1360">
    <property type="match status" value="1"/>
</dbReference>
<name>A0A1G6NMZ8_9BACT</name>
<dbReference type="Proteomes" id="UP000199322">
    <property type="component" value="Unassembled WGS sequence"/>
</dbReference>
<dbReference type="GO" id="GO:0005975">
    <property type="term" value="P:carbohydrate metabolic process"/>
    <property type="evidence" value="ECO:0007669"/>
    <property type="project" value="UniProtKB-UniRule"/>
</dbReference>
<dbReference type="InterPro" id="IPR006148">
    <property type="entry name" value="Glc/Gal-6P_isomerase"/>
</dbReference>
<evidence type="ECO:0000256" key="3">
    <source>
        <dbReference type="ARBA" id="ARBA00004961"/>
    </source>
</evidence>
<dbReference type="SUPFAM" id="SSF100950">
    <property type="entry name" value="NagB/RpiA/CoA transferase-like"/>
    <property type="match status" value="1"/>
</dbReference>
<dbReference type="EC" id="3.1.1.31" evidence="5 7"/>
<gene>
    <name evidence="7" type="primary">pgl</name>
    <name evidence="9" type="ORF">SAMN04488588_1596</name>
</gene>
<dbReference type="CDD" id="cd01400">
    <property type="entry name" value="6PGL"/>
    <property type="match status" value="1"/>
</dbReference>
<evidence type="ECO:0000256" key="7">
    <source>
        <dbReference type="RuleBase" id="RU365095"/>
    </source>
</evidence>
<dbReference type="EMBL" id="FMYV01000006">
    <property type="protein sequence ID" value="SDC69108.1"/>
    <property type="molecule type" value="Genomic_DNA"/>
</dbReference>
<dbReference type="UniPathway" id="UPA00115">
    <property type="reaction ID" value="UER00409"/>
</dbReference>
<protein>
    <recommendedName>
        <fullName evidence="6 7">6-phosphogluconolactonase</fullName>
        <shortName evidence="7">6PGL</shortName>
        <ecNumber evidence="5 7">3.1.1.31</ecNumber>
    </recommendedName>
</protein>
<comment type="pathway">
    <text evidence="3 7">Carbohydrate degradation; pentose phosphate pathway; D-ribulose 5-phosphate from D-glucose 6-phosphate (oxidative stage): step 2/3.</text>
</comment>
<evidence type="ECO:0000259" key="8">
    <source>
        <dbReference type="Pfam" id="PF01182"/>
    </source>
</evidence>
<dbReference type="GO" id="GO:0017057">
    <property type="term" value="F:6-phosphogluconolactonase activity"/>
    <property type="evidence" value="ECO:0007669"/>
    <property type="project" value="UniProtKB-UniRule"/>
</dbReference>
<comment type="similarity">
    <text evidence="4 7">Belongs to the glucosamine/galactosamine-6-phosphate isomerase family. 6-phosphogluconolactonase subfamily.</text>
</comment>
<dbReference type="STRING" id="28234.SAMN04488588_1596"/>
<dbReference type="GO" id="GO:0006098">
    <property type="term" value="P:pentose-phosphate shunt"/>
    <property type="evidence" value="ECO:0007669"/>
    <property type="project" value="UniProtKB-UniPathway"/>
</dbReference>
<dbReference type="InterPro" id="IPR039104">
    <property type="entry name" value="6PGL"/>
</dbReference>
<comment type="function">
    <text evidence="2 7">Hydrolysis of 6-phosphogluconolactone to 6-phosphogluconate.</text>
</comment>
<dbReference type="RefSeq" id="WP_091404569.1">
    <property type="nucleotide sequence ID" value="NZ_FMYV01000006.1"/>
</dbReference>
<evidence type="ECO:0000313" key="9">
    <source>
        <dbReference type="EMBL" id="SDC69108.1"/>
    </source>
</evidence>
<sequence>MSIFIYDDKMSYLKSVYNIFKKSYFNAIKNKKKFNVFLSGGSTPLELYDYIISKKSHQKIKWDKINFFFGDERFLPYDSSDSNFGNTKKHFFDHLKGYDLHLYPVKTDLSIDKSVENYEKIIRQKKATSPDLVLLGMGDDGHTASLFPDSEILNSEKLIDYVENYGNPKTHRVSITFNLINRAEKIVVFSKFKNKEKIIQHLIFQNEEKKYPVEKIESKKTKYIFMRE</sequence>
<evidence type="ECO:0000256" key="4">
    <source>
        <dbReference type="ARBA" id="ARBA00010662"/>
    </source>
</evidence>
<keyword evidence="10" id="KW-1185">Reference proteome</keyword>
<evidence type="ECO:0000256" key="5">
    <source>
        <dbReference type="ARBA" id="ARBA00013198"/>
    </source>
</evidence>
<dbReference type="InterPro" id="IPR037171">
    <property type="entry name" value="NagB/RpiA_transferase-like"/>
</dbReference>
<dbReference type="PANTHER" id="PTHR11054">
    <property type="entry name" value="6-PHOSPHOGLUCONOLACTONASE"/>
    <property type="match status" value="1"/>
</dbReference>
<feature type="domain" description="Glucosamine/galactosamine-6-phosphate isomerase" evidence="8">
    <location>
        <begin position="11"/>
        <end position="222"/>
    </location>
</feature>
<proteinExistence type="inferred from homology"/>
<organism evidence="9 10">
    <name type="scientific">Geotoga petraea</name>
    <dbReference type="NCBI Taxonomy" id="28234"/>
    <lineage>
        <taxon>Bacteria</taxon>
        <taxon>Thermotogati</taxon>
        <taxon>Thermotogota</taxon>
        <taxon>Thermotogae</taxon>
        <taxon>Petrotogales</taxon>
        <taxon>Petrotogaceae</taxon>
        <taxon>Geotoga</taxon>
    </lineage>
</organism>
<comment type="catalytic activity">
    <reaction evidence="1 7">
        <text>6-phospho-D-glucono-1,5-lactone + H2O = 6-phospho-D-gluconate + H(+)</text>
        <dbReference type="Rhea" id="RHEA:12556"/>
        <dbReference type="ChEBI" id="CHEBI:15377"/>
        <dbReference type="ChEBI" id="CHEBI:15378"/>
        <dbReference type="ChEBI" id="CHEBI:57955"/>
        <dbReference type="ChEBI" id="CHEBI:58759"/>
        <dbReference type="EC" id="3.1.1.31"/>
    </reaction>
</comment>
<evidence type="ECO:0000256" key="2">
    <source>
        <dbReference type="ARBA" id="ARBA00002681"/>
    </source>
</evidence>
<keyword evidence="7" id="KW-0378">Hydrolase</keyword>
<dbReference type="Pfam" id="PF01182">
    <property type="entry name" value="Glucosamine_iso"/>
    <property type="match status" value="1"/>
</dbReference>
<evidence type="ECO:0000256" key="6">
    <source>
        <dbReference type="ARBA" id="ARBA00020337"/>
    </source>
</evidence>
<dbReference type="PANTHER" id="PTHR11054:SF0">
    <property type="entry name" value="6-PHOSPHOGLUCONOLACTONASE"/>
    <property type="match status" value="1"/>
</dbReference>